<reference evidence="3" key="2">
    <citation type="submission" date="2016-11" db="EMBL/GenBank/DDBJ databases">
        <authorList>
            <person name="Jaros S."/>
            <person name="Januszkiewicz K."/>
            <person name="Wedrychowicz H."/>
        </authorList>
    </citation>
    <scope>NUCLEOTIDE SEQUENCE [LARGE SCALE GENOMIC DNA]</scope>
    <source>
        <strain evidence="3">DSM 19859</strain>
    </source>
</reference>
<dbReference type="STRING" id="573501.SAMN04487999_1175"/>
<keyword evidence="5" id="KW-1185">Reference proteome</keyword>
<dbReference type="Proteomes" id="UP000184240">
    <property type="component" value="Unassembled WGS sequence"/>
</dbReference>
<evidence type="ECO:0000313" key="5">
    <source>
        <dbReference type="Proteomes" id="UP000290037"/>
    </source>
</evidence>
<protein>
    <submittedName>
        <fullName evidence="3">Uncharacterized protein</fullName>
    </submittedName>
</protein>
<dbReference type="OrthoDB" id="1139350at2"/>
<feature type="transmembrane region" description="Helical" evidence="1">
    <location>
        <begin position="92"/>
        <end position="112"/>
    </location>
</feature>
<proteinExistence type="predicted"/>
<reference evidence="4" key="1">
    <citation type="submission" date="2016-11" db="EMBL/GenBank/DDBJ databases">
        <authorList>
            <person name="Varghese N."/>
            <person name="Submissions S."/>
        </authorList>
    </citation>
    <scope>NUCLEOTIDE SEQUENCE [LARGE SCALE GENOMIC DNA]</scope>
    <source>
        <strain evidence="4">DSM 19859</strain>
    </source>
</reference>
<evidence type="ECO:0000313" key="4">
    <source>
        <dbReference type="Proteomes" id="UP000184240"/>
    </source>
</evidence>
<keyword evidence="1" id="KW-0812">Transmembrane</keyword>
<gene>
    <name evidence="2" type="ORF">DSM01_467</name>
    <name evidence="3" type="ORF">SAMN04487999_1175</name>
</gene>
<evidence type="ECO:0000313" key="2">
    <source>
        <dbReference type="EMBL" id="RXG31326.1"/>
    </source>
</evidence>
<dbReference type="EMBL" id="QOVN01000001">
    <property type="protein sequence ID" value="RXG31326.1"/>
    <property type="molecule type" value="Genomic_DNA"/>
</dbReference>
<dbReference type="Proteomes" id="UP000290037">
    <property type="component" value="Unassembled WGS sequence"/>
</dbReference>
<evidence type="ECO:0000313" key="3">
    <source>
        <dbReference type="EMBL" id="SHH85840.1"/>
    </source>
</evidence>
<reference evidence="2 5" key="3">
    <citation type="submission" date="2018-07" db="EMBL/GenBank/DDBJ databases">
        <title>Leeuwenhoekiella genomics.</title>
        <authorList>
            <person name="Tahon G."/>
            <person name="Willems A."/>
        </authorList>
    </citation>
    <scope>NUCLEOTIDE SEQUENCE [LARGE SCALE GENOMIC DNA]</scope>
    <source>
        <strain evidence="2 5">LMG 24856</strain>
    </source>
</reference>
<dbReference type="RefSeq" id="WP_072981256.1">
    <property type="nucleotide sequence ID" value="NZ_CAXPJH010000015.1"/>
</dbReference>
<dbReference type="EMBL" id="FQXT01000002">
    <property type="protein sequence ID" value="SHH85840.1"/>
    <property type="molecule type" value="Genomic_DNA"/>
</dbReference>
<sequence>MASSFVKFGESKLRNNCPKCYAQDGLSFTFYNKIEDNKLLTKATKEVKGELHCSHCSSQIYPGLWTDEIDRVYLYNLKRIGNPETYTRFKPLAIIILIAIVVVAAAAAFAIYRLKMAA</sequence>
<organism evidence="3 4">
    <name type="scientific">Leeuwenhoekiella palythoae</name>
    <dbReference type="NCBI Taxonomy" id="573501"/>
    <lineage>
        <taxon>Bacteria</taxon>
        <taxon>Pseudomonadati</taxon>
        <taxon>Bacteroidota</taxon>
        <taxon>Flavobacteriia</taxon>
        <taxon>Flavobacteriales</taxon>
        <taxon>Flavobacteriaceae</taxon>
        <taxon>Leeuwenhoekiella</taxon>
    </lineage>
</organism>
<evidence type="ECO:0000256" key="1">
    <source>
        <dbReference type="SAM" id="Phobius"/>
    </source>
</evidence>
<dbReference type="AlphaFoldDB" id="A0A1M5WEF5"/>
<keyword evidence="1" id="KW-1133">Transmembrane helix</keyword>
<name>A0A1M5WEF5_9FLAO</name>
<keyword evidence="1" id="KW-0472">Membrane</keyword>
<accession>A0A1M5WEF5</accession>